<dbReference type="GO" id="GO:0006357">
    <property type="term" value="P:regulation of transcription by RNA polymerase II"/>
    <property type="evidence" value="ECO:0007669"/>
    <property type="project" value="TreeGrafter"/>
</dbReference>
<dbReference type="OrthoDB" id="5595141at2759"/>
<feature type="compositionally biased region" description="Low complexity" evidence="7">
    <location>
        <begin position="128"/>
        <end position="140"/>
    </location>
</feature>
<dbReference type="InterPro" id="IPR012423">
    <property type="entry name" value="Eaf7/MRGBP"/>
</dbReference>
<dbReference type="GO" id="GO:0006325">
    <property type="term" value="P:chromatin organization"/>
    <property type="evidence" value="ECO:0007669"/>
    <property type="project" value="UniProtKB-KW"/>
</dbReference>
<protein>
    <recommendedName>
        <fullName evidence="10">Chromatin modification-related protein EAF7</fullName>
    </recommendedName>
</protein>
<feature type="compositionally biased region" description="Polar residues" evidence="7">
    <location>
        <begin position="172"/>
        <end position="181"/>
    </location>
</feature>
<evidence type="ECO:0000256" key="4">
    <source>
        <dbReference type="ARBA" id="ARBA00023015"/>
    </source>
</evidence>
<feature type="compositionally biased region" description="Low complexity" evidence="7">
    <location>
        <begin position="90"/>
        <end position="102"/>
    </location>
</feature>
<proteinExistence type="inferred from homology"/>
<evidence type="ECO:0000256" key="2">
    <source>
        <dbReference type="ARBA" id="ARBA00007117"/>
    </source>
</evidence>
<evidence type="ECO:0000256" key="5">
    <source>
        <dbReference type="ARBA" id="ARBA00023163"/>
    </source>
</evidence>
<evidence type="ECO:0000313" key="8">
    <source>
        <dbReference type="EMBL" id="KAF8478048.1"/>
    </source>
</evidence>
<evidence type="ECO:0000256" key="3">
    <source>
        <dbReference type="ARBA" id="ARBA00022853"/>
    </source>
</evidence>
<evidence type="ECO:0000256" key="7">
    <source>
        <dbReference type="SAM" id="MobiDB-lite"/>
    </source>
</evidence>
<dbReference type="EMBL" id="WHVB01000012">
    <property type="protein sequence ID" value="KAF8478048.1"/>
    <property type="molecule type" value="Genomic_DNA"/>
</dbReference>
<name>A0A9P5MT69_9AGAM</name>
<reference evidence="8" key="2">
    <citation type="journal article" date="2020" name="Nat. Commun.">
        <title>Large-scale genome sequencing of mycorrhizal fungi provides insights into the early evolution of symbiotic traits.</title>
        <authorList>
            <person name="Miyauchi S."/>
            <person name="Kiss E."/>
            <person name="Kuo A."/>
            <person name="Drula E."/>
            <person name="Kohler A."/>
            <person name="Sanchez-Garcia M."/>
            <person name="Morin E."/>
            <person name="Andreopoulos B."/>
            <person name="Barry K.W."/>
            <person name="Bonito G."/>
            <person name="Buee M."/>
            <person name="Carver A."/>
            <person name="Chen C."/>
            <person name="Cichocki N."/>
            <person name="Clum A."/>
            <person name="Culley D."/>
            <person name="Crous P.W."/>
            <person name="Fauchery L."/>
            <person name="Girlanda M."/>
            <person name="Hayes R.D."/>
            <person name="Keri Z."/>
            <person name="LaButti K."/>
            <person name="Lipzen A."/>
            <person name="Lombard V."/>
            <person name="Magnuson J."/>
            <person name="Maillard F."/>
            <person name="Murat C."/>
            <person name="Nolan M."/>
            <person name="Ohm R.A."/>
            <person name="Pangilinan J."/>
            <person name="Pereira M.F."/>
            <person name="Perotto S."/>
            <person name="Peter M."/>
            <person name="Pfister S."/>
            <person name="Riley R."/>
            <person name="Sitrit Y."/>
            <person name="Stielow J.B."/>
            <person name="Szollosi G."/>
            <person name="Zifcakova L."/>
            <person name="Stursova M."/>
            <person name="Spatafora J.W."/>
            <person name="Tedersoo L."/>
            <person name="Vaario L.M."/>
            <person name="Yamada A."/>
            <person name="Yan M."/>
            <person name="Wang P."/>
            <person name="Xu J."/>
            <person name="Bruns T."/>
            <person name="Baldrian P."/>
            <person name="Vilgalys R."/>
            <person name="Dunand C."/>
            <person name="Henrissat B."/>
            <person name="Grigoriev I.V."/>
            <person name="Hibbett D."/>
            <person name="Nagy L.G."/>
            <person name="Martin F.M."/>
        </authorList>
    </citation>
    <scope>NUCLEOTIDE SEQUENCE</scope>
    <source>
        <strain evidence="8">Prilba</strain>
    </source>
</reference>
<comment type="similarity">
    <text evidence="2">Belongs to the EAF7 family.</text>
</comment>
<dbReference type="GO" id="GO:0005634">
    <property type="term" value="C:nucleus"/>
    <property type="evidence" value="ECO:0007669"/>
    <property type="project" value="UniProtKB-SubCell"/>
</dbReference>
<feature type="compositionally biased region" description="Basic residues" evidence="7">
    <location>
        <begin position="227"/>
        <end position="243"/>
    </location>
</feature>
<keyword evidence="5" id="KW-0804">Transcription</keyword>
<comment type="subcellular location">
    <subcellularLocation>
        <location evidence="1">Nucleus</location>
    </subcellularLocation>
</comment>
<dbReference type="PANTHER" id="PTHR13581">
    <property type="entry name" value="MRG-BINDING PROTEIN"/>
    <property type="match status" value="1"/>
</dbReference>
<keyword evidence="4" id="KW-0805">Transcription regulation</keyword>
<organism evidence="8 9">
    <name type="scientific">Russula ochroleuca</name>
    <dbReference type="NCBI Taxonomy" id="152965"/>
    <lineage>
        <taxon>Eukaryota</taxon>
        <taxon>Fungi</taxon>
        <taxon>Dikarya</taxon>
        <taxon>Basidiomycota</taxon>
        <taxon>Agaricomycotina</taxon>
        <taxon>Agaricomycetes</taxon>
        <taxon>Russulales</taxon>
        <taxon>Russulaceae</taxon>
        <taxon>Russula</taxon>
    </lineage>
</organism>
<dbReference type="Proteomes" id="UP000759537">
    <property type="component" value="Unassembled WGS sequence"/>
</dbReference>
<dbReference type="AlphaFoldDB" id="A0A9P5MT69"/>
<feature type="region of interest" description="Disordered" evidence="7">
    <location>
        <begin position="128"/>
        <end position="259"/>
    </location>
</feature>
<feature type="region of interest" description="Disordered" evidence="7">
    <location>
        <begin position="82"/>
        <end position="102"/>
    </location>
</feature>
<evidence type="ECO:0000313" key="9">
    <source>
        <dbReference type="Proteomes" id="UP000759537"/>
    </source>
</evidence>
<accession>A0A9P5MT69</accession>
<gene>
    <name evidence="8" type="ORF">DFH94DRAFT_753305</name>
</gene>
<comment type="caution">
    <text evidence="8">The sequence shown here is derived from an EMBL/GenBank/DDBJ whole genome shotgun (WGS) entry which is preliminary data.</text>
</comment>
<dbReference type="PANTHER" id="PTHR13581:SF5">
    <property type="entry name" value="MRG_MORF4L-BINDING PROTEIN"/>
    <property type="match status" value="1"/>
</dbReference>
<keyword evidence="6" id="KW-0539">Nucleus</keyword>
<keyword evidence="9" id="KW-1185">Reference proteome</keyword>
<evidence type="ECO:0000256" key="6">
    <source>
        <dbReference type="ARBA" id="ARBA00023242"/>
    </source>
</evidence>
<dbReference type="Pfam" id="PF07904">
    <property type="entry name" value="Eaf7"/>
    <property type="match status" value="1"/>
</dbReference>
<feature type="compositionally biased region" description="Basic residues" evidence="7">
    <location>
        <begin position="148"/>
        <end position="157"/>
    </location>
</feature>
<sequence>MEFHDSPDPSMPFLDTVEGEIAFFRSIMRARPIGLHRHFHVLSIRTVIHQDTGRYVSIDDLWEKLRSCYNIEALENLDAEGFESPGSAHSTPSTVDSPSPSDNLSLHPYFRKEFVLPYDEALDSIISSRRVRSSTSSSSSPSPPPPTKGRRGARRGRGTATVVTRPPASHVSAESDSSALTLESGDESVAPTPKGSVNTGSDGGTDYGEDEDVEVAASPAPPSAKPVRGRGRGWRGRGARARGRGADSTRGVKKRKRGG</sequence>
<evidence type="ECO:0008006" key="10">
    <source>
        <dbReference type="Google" id="ProtNLM"/>
    </source>
</evidence>
<evidence type="ECO:0000256" key="1">
    <source>
        <dbReference type="ARBA" id="ARBA00004123"/>
    </source>
</evidence>
<keyword evidence="3" id="KW-0156">Chromatin regulator</keyword>
<dbReference type="GO" id="GO:0035267">
    <property type="term" value="C:NuA4 histone acetyltransferase complex"/>
    <property type="evidence" value="ECO:0007669"/>
    <property type="project" value="TreeGrafter"/>
</dbReference>
<reference evidence="8" key="1">
    <citation type="submission" date="2019-10" db="EMBL/GenBank/DDBJ databases">
        <authorList>
            <consortium name="DOE Joint Genome Institute"/>
            <person name="Kuo A."/>
            <person name="Miyauchi S."/>
            <person name="Kiss E."/>
            <person name="Drula E."/>
            <person name="Kohler A."/>
            <person name="Sanchez-Garcia M."/>
            <person name="Andreopoulos B."/>
            <person name="Barry K.W."/>
            <person name="Bonito G."/>
            <person name="Buee M."/>
            <person name="Carver A."/>
            <person name="Chen C."/>
            <person name="Cichocki N."/>
            <person name="Clum A."/>
            <person name="Culley D."/>
            <person name="Crous P.W."/>
            <person name="Fauchery L."/>
            <person name="Girlanda M."/>
            <person name="Hayes R."/>
            <person name="Keri Z."/>
            <person name="LaButti K."/>
            <person name="Lipzen A."/>
            <person name="Lombard V."/>
            <person name="Magnuson J."/>
            <person name="Maillard F."/>
            <person name="Morin E."/>
            <person name="Murat C."/>
            <person name="Nolan M."/>
            <person name="Ohm R."/>
            <person name="Pangilinan J."/>
            <person name="Pereira M."/>
            <person name="Perotto S."/>
            <person name="Peter M."/>
            <person name="Riley R."/>
            <person name="Sitrit Y."/>
            <person name="Stielow B."/>
            <person name="Szollosi G."/>
            <person name="Zifcakova L."/>
            <person name="Stursova M."/>
            <person name="Spatafora J.W."/>
            <person name="Tedersoo L."/>
            <person name="Vaario L.-M."/>
            <person name="Yamada A."/>
            <person name="Yan M."/>
            <person name="Wang P."/>
            <person name="Xu J."/>
            <person name="Bruns T."/>
            <person name="Baldrian P."/>
            <person name="Vilgalys R."/>
            <person name="Henrissat B."/>
            <person name="Grigoriev I.V."/>
            <person name="Hibbett D."/>
            <person name="Nagy L.G."/>
            <person name="Martin F.M."/>
        </authorList>
    </citation>
    <scope>NUCLEOTIDE SEQUENCE</scope>
    <source>
        <strain evidence="8">Prilba</strain>
    </source>
</reference>